<dbReference type="EMBL" id="JABFXE010000217">
    <property type="protein sequence ID" value="NUQ87830.1"/>
    <property type="molecule type" value="Genomic_DNA"/>
</dbReference>
<dbReference type="InterPro" id="IPR036890">
    <property type="entry name" value="HATPase_C_sf"/>
</dbReference>
<keyword evidence="1" id="KW-0418">Kinase</keyword>
<dbReference type="AlphaFoldDB" id="A0A850CAZ0"/>
<dbReference type="Proteomes" id="UP000574690">
    <property type="component" value="Unassembled WGS sequence"/>
</dbReference>
<gene>
    <name evidence="1" type="ORF">HOQ43_05145</name>
</gene>
<sequence length="41" mass="4284">GSGLVGMTERVRLLGGKVHAGPDGDRWAVRAEIPTGVSEHD</sequence>
<proteinExistence type="predicted"/>
<dbReference type="Gene3D" id="3.30.565.10">
    <property type="entry name" value="Histidine kinase-like ATPase, C-terminal domain"/>
    <property type="match status" value="1"/>
</dbReference>
<feature type="non-terminal residue" evidence="1">
    <location>
        <position position="1"/>
    </location>
</feature>
<dbReference type="GO" id="GO:0016301">
    <property type="term" value="F:kinase activity"/>
    <property type="evidence" value="ECO:0007669"/>
    <property type="project" value="UniProtKB-KW"/>
</dbReference>
<keyword evidence="1" id="KW-0808">Transferase</keyword>
<organism evidence="1 2">
    <name type="scientific">Glycomyces artemisiae</name>
    <dbReference type="NCBI Taxonomy" id="1076443"/>
    <lineage>
        <taxon>Bacteria</taxon>
        <taxon>Bacillati</taxon>
        <taxon>Actinomycetota</taxon>
        <taxon>Actinomycetes</taxon>
        <taxon>Glycomycetales</taxon>
        <taxon>Glycomycetaceae</taxon>
        <taxon>Glycomyces</taxon>
    </lineage>
</organism>
<accession>A0A850CAZ0</accession>
<reference evidence="1 2" key="1">
    <citation type="submission" date="2020-05" db="EMBL/GenBank/DDBJ databases">
        <title>DNA-SIP metagenomic assembled genomes.</title>
        <authorList>
            <person name="Yu J."/>
        </authorList>
    </citation>
    <scope>NUCLEOTIDE SEQUENCE [LARGE SCALE GENOMIC DNA]</scope>
    <source>
        <strain evidence="1">Bin5.27</strain>
    </source>
</reference>
<comment type="caution">
    <text evidence="1">The sequence shown here is derived from an EMBL/GenBank/DDBJ whole genome shotgun (WGS) entry which is preliminary data.</text>
</comment>
<evidence type="ECO:0000313" key="1">
    <source>
        <dbReference type="EMBL" id="NUQ87830.1"/>
    </source>
</evidence>
<name>A0A850CAZ0_9ACTN</name>
<protein>
    <submittedName>
        <fullName evidence="1">Two-component sensor histidine kinase</fullName>
    </submittedName>
</protein>
<evidence type="ECO:0000313" key="2">
    <source>
        <dbReference type="Proteomes" id="UP000574690"/>
    </source>
</evidence>